<dbReference type="InterPro" id="IPR036443">
    <property type="entry name" value="Znf_RanBP2_sf"/>
</dbReference>
<feature type="region of interest" description="Disordered" evidence="5">
    <location>
        <begin position="337"/>
        <end position="364"/>
    </location>
</feature>
<feature type="compositionally biased region" description="Acidic residues" evidence="5">
    <location>
        <begin position="594"/>
        <end position="605"/>
    </location>
</feature>
<dbReference type="Gene3D" id="4.10.1060.10">
    <property type="entry name" value="Zinc finger, RanBP2-type"/>
    <property type="match status" value="2"/>
</dbReference>
<evidence type="ECO:0000256" key="5">
    <source>
        <dbReference type="SAM" id="MobiDB-lite"/>
    </source>
</evidence>
<feature type="compositionally biased region" description="Basic and acidic residues" evidence="5">
    <location>
        <begin position="784"/>
        <end position="815"/>
    </location>
</feature>
<reference evidence="7" key="1">
    <citation type="submission" date="2018-02" db="EMBL/GenBank/DDBJ databases">
        <title>Rhizophora mucronata_Transcriptome.</title>
        <authorList>
            <person name="Meera S.P."/>
            <person name="Sreeshan A."/>
            <person name="Augustine A."/>
        </authorList>
    </citation>
    <scope>NUCLEOTIDE SEQUENCE</scope>
    <source>
        <tissue evidence="7">Leaf</tissue>
    </source>
</reference>
<feature type="compositionally biased region" description="Low complexity" evidence="5">
    <location>
        <begin position="673"/>
        <end position="687"/>
    </location>
</feature>
<feature type="compositionally biased region" description="Acidic residues" evidence="5">
    <location>
        <begin position="519"/>
        <end position="531"/>
    </location>
</feature>
<dbReference type="AlphaFoldDB" id="A0A2P2IUY3"/>
<keyword evidence="2 4" id="KW-0863">Zinc-finger</keyword>
<feature type="compositionally biased region" description="Basic and acidic residues" evidence="5">
    <location>
        <begin position="505"/>
        <end position="518"/>
    </location>
</feature>
<feature type="domain" description="RanBP2-type" evidence="6">
    <location>
        <begin position="402"/>
        <end position="431"/>
    </location>
</feature>
<protein>
    <submittedName>
        <fullName evidence="7">DNA polymerase</fullName>
    </submittedName>
</protein>
<dbReference type="PROSITE" id="PS50199">
    <property type="entry name" value="ZF_RANBP2_2"/>
    <property type="match status" value="2"/>
</dbReference>
<feature type="domain" description="RanBP2-type" evidence="6">
    <location>
        <begin position="369"/>
        <end position="398"/>
    </location>
</feature>
<keyword evidence="3" id="KW-0862">Zinc</keyword>
<feature type="compositionally biased region" description="Pro residues" evidence="5">
    <location>
        <begin position="337"/>
        <end position="356"/>
    </location>
</feature>
<proteinExistence type="predicted"/>
<evidence type="ECO:0000256" key="2">
    <source>
        <dbReference type="ARBA" id="ARBA00022771"/>
    </source>
</evidence>
<evidence type="ECO:0000313" key="7">
    <source>
        <dbReference type="EMBL" id="MBW85029.1"/>
    </source>
</evidence>
<dbReference type="GO" id="GO:0008270">
    <property type="term" value="F:zinc ion binding"/>
    <property type="evidence" value="ECO:0007669"/>
    <property type="project" value="UniProtKB-KW"/>
</dbReference>
<dbReference type="GO" id="GO:0003729">
    <property type="term" value="F:mRNA binding"/>
    <property type="evidence" value="ECO:0007669"/>
    <property type="project" value="TreeGrafter"/>
</dbReference>
<evidence type="ECO:0000256" key="4">
    <source>
        <dbReference type="PROSITE-ProRule" id="PRU00322"/>
    </source>
</evidence>
<dbReference type="PANTHER" id="PTHR23111:SF29">
    <property type="entry name" value="OS07G0404300 PROTEIN"/>
    <property type="match status" value="1"/>
</dbReference>
<evidence type="ECO:0000256" key="3">
    <source>
        <dbReference type="ARBA" id="ARBA00022833"/>
    </source>
</evidence>
<feature type="compositionally biased region" description="Basic and acidic residues" evidence="5">
    <location>
        <begin position="700"/>
        <end position="740"/>
    </location>
</feature>
<dbReference type="SMART" id="SM00547">
    <property type="entry name" value="ZnF_RBZ"/>
    <property type="match status" value="2"/>
</dbReference>
<evidence type="ECO:0000256" key="1">
    <source>
        <dbReference type="ARBA" id="ARBA00022723"/>
    </source>
</evidence>
<dbReference type="InterPro" id="IPR001876">
    <property type="entry name" value="Znf_RanBP2"/>
</dbReference>
<dbReference type="Pfam" id="PF00641">
    <property type="entry name" value="Zn_ribbon_RanBP"/>
    <property type="match status" value="2"/>
</dbReference>
<feature type="region of interest" description="Disordered" evidence="5">
    <location>
        <begin position="82"/>
        <end position="126"/>
    </location>
</feature>
<feature type="compositionally biased region" description="Polar residues" evidence="5">
    <location>
        <begin position="774"/>
        <end position="783"/>
    </location>
</feature>
<dbReference type="PROSITE" id="PS01358">
    <property type="entry name" value="ZF_RANBP2_1"/>
    <property type="match status" value="2"/>
</dbReference>
<accession>A0A2P2IUY3</accession>
<feature type="compositionally biased region" description="Basic and acidic residues" evidence="5">
    <location>
        <begin position="761"/>
        <end position="772"/>
    </location>
</feature>
<dbReference type="GO" id="GO:0005737">
    <property type="term" value="C:cytoplasm"/>
    <property type="evidence" value="ECO:0007669"/>
    <property type="project" value="TreeGrafter"/>
</dbReference>
<organism evidence="7">
    <name type="scientific">Rhizophora mucronata</name>
    <name type="common">Asiatic mangrove</name>
    <dbReference type="NCBI Taxonomy" id="61149"/>
    <lineage>
        <taxon>Eukaryota</taxon>
        <taxon>Viridiplantae</taxon>
        <taxon>Streptophyta</taxon>
        <taxon>Embryophyta</taxon>
        <taxon>Tracheophyta</taxon>
        <taxon>Spermatophyta</taxon>
        <taxon>Magnoliopsida</taxon>
        <taxon>eudicotyledons</taxon>
        <taxon>Gunneridae</taxon>
        <taxon>Pentapetalae</taxon>
        <taxon>rosids</taxon>
        <taxon>fabids</taxon>
        <taxon>Malpighiales</taxon>
        <taxon>Rhizophoraceae</taxon>
        <taxon>Rhizophora</taxon>
    </lineage>
</organism>
<sequence>MAKRPISLLLMRRLILTFQSPKPAMLLRSVCLSLKPYSTSAPLDQPKTSSLSARMSYVFDQIDAIERERVEKHETLQRIRAWRQSKETPQQQQQQNTEALSTPKGETIDPQGENLESRSGGSVDPTVGVELNVMKKKKELEVVHPWPEWIELMERLVQQNYFDHKRINEDRMVKDLGFNLDEDGNDGGCGDDDIGIDLKDYKTVQTACLNFGKDRFDILRSLSRKDIQVFVGYGCPSVDNRIVFSAKLLRKHAHLDEGDVCSSCSLRSSCERAYLLTNKEDEARTIDVMRVLLAYSFDPTGGLVSNKAVLKQKSVKTVVRKLLHEVVKLSAVPIDPNLPPPVIRKPPPKVKQPPPPPRKRVGRDDVEMKKGDWLCGKCDFMNFAKNTVCLRCDAKRPKRQLLPGEWECPECQFLNYRRNTVCFHCECKRPPETFMEDKMEERQYGHRTRPEKPERRSEVSNAWNFDFDDDESDGADVAAFEYANSVEKGEDSPLVSPIPRVYEREYSGPDHARPRMGFDDFDDEDDVDSYEVDTQNNGPAWKASQGNFDEREVSDLDDIEASNANMQSHLKRGAPPYAKPSRPKSRKPSFSASDVDELDIDSDDELSAHSKWKSSHISDSRRNNKGRLPTGPSRGLSFGSDEDLEFDSDVDDDLVSHQRKGNGQGSGRKSLKRSSSFEDVSFSSSDSANDRRGSWGIKSRSNEMDSGRRANNFRDRGNNREFIRDAGARSKGKTGDRRNSWNDNFDGSVPRSHGGNNRGFRGNDRAGQRMTDRGSGSWSSNRQEGFRQKRERSREYLDMDKHAGEFRNSRRVIER</sequence>
<dbReference type="SUPFAM" id="SSF90209">
    <property type="entry name" value="Ran binding protein zinc finger-like"/>
    <property type="match status" value="1"/>
</dbReference>
<dbReference type="FunFam" id="4.10.1060.10:FF:000014">
    <property type="entry name" value="Putative zinc finger, RanBP2-type"/>
    <property type="match status" value="1"/>
</dbReference>
<name>A0A2P2IUY3_RHIMU</name>
<keyword evidence="1" id="KW-0479">Metal-binding</keyword>
<feature type="compositionally biased region" description="Acidic residues" evidence="5">
    <location>
        <begin position="640"/>
        <end position="653"/>
    </location>
</feature>
<evidence type="ECO:0000259" key="6">
    <source>
        <dbReference type="PROSITE" id="PS50199"/>
    </source>
</evidence>
<dbReference type="PANTHER" id="PTHR23111">
    <property type="entry name" value="ZINC FINGER PROTEIN"/>
    <property type="match status" value="1"/>
</dbReference>
<feature type="region of interest" description="Disordered" evidence="5">
    <location>
        <begin position="505"/>
        <end position="815"/>
    </location>
</feature>
<dbReference type="EMBL" id="GGEC01004546">
    <property type="protein sequence ID" value="MBW85029.1"/>
    <property type="molecule type" value="Transcribed_RNA"/>
</dbReference>